<evidence type="ECO:0000313" key="3">
    <source>
        <dbReference type="EnsemblMetazoa" id="tetur39g00780.1"/>
    </source>
</evidence>
<dbReference type="EnsemblMetazoa" id="tetur39g00780.1">
    <property type="protein sequence ID" value="tetur39g00780.1"/>
    <property type="gene ID" value="tetur39g00780"/>
</dbReference>
<evidence type="ECO:0000256" key="2">
    <source>
        <dbReference type="SAM" id="SignalP"/>
    </source>
</evidence>
<keyword evidence="2" id="KW-0732">Signal</keyword>
<feature type="compositionally biased region" description="Polar residues" evidence="1">
    <location>
        <begin position="35"/>
        <end position="51"/>
    </location>
</feature>
<proteinExistence type="predicted"/>
<accession>T1L4P0</accession>
<evidence type="ECO:0000256" key="1">
    <source>
        <dbReference type="SAM" id="MobiDB-lite"/>
    </source>
</evidence>
<dbReference type="HOGENOM" id="CLU_138785_0_0_1"/>
<reference evidence="3" key="2">
    <citation type="submission" date="2015-06" db="UniProtKB">
        <authorList>
            <consortium name="EnsemblMetazoa"/>
        </authorList>
    </citation>
    <scope>IDENTIFICATION</scope>
</reference>
<keyword evidence="4" id="KW-1185">Reference proteome</keyword>
<name>T1L4P0_TETUR</name>
<feature type="signal peptide" evidence="2">
    <location>
        <begin position="1"/>
        <end position="17"/>
    </location>
</feature>
<dbReference type="AlphaFoldDB" id="T1L4P0"/>
<sequence length="437" mass="49078">MNISFYILLLFVVSTYAGKLQPKLPKLKEPKRHGNSNIGASGIQSSSSVDSANVRKTRSITDPGFRTLVIQRERENCFSKFPVRMCAENENASQTESQQVDLVCLDKSSDPLAILLVEEAKKRMLSEFMGRDRLKLILTIHQPSAETKRHVDSGIGASGIQSSSSVNSANVETLPISSLLRKTRSTSNPHLRTLLIKREREICFSQFPIMMCEQGANASKTESKTVGLVCLDVYANPFAQLLASQVEKRIITEVMDLEKTETYTYDSPTKCKNQKMNISFYILLLFVVSTCASKLQPKPLGLKETKRYVNEYSSIDASGIQSSLDSTAQLKTKVVPLPIASFIRKTRSLRSPYLRTLVFRRENEICFSKYPKLVCKQGETATKTETKEIDLVCFGKNQHPLYEKLITEVDSRVITELASLDRTETYTYNSPTECSKS</sequence>
<feature type="region of interest" description="Disordered" evidence="1">
    <location>
        <begin position="26"/>
        <end position="55"/>
    </location>
</feature>
<reference evidence="4" key="1">
    <citation type="submission" date="2011-08" db="EMBL/GenBank/DDBJ databases">
        <authorList>
            <person name="Rombauts S."/>
        </authorList>
    </citation>
    <scope>NUCLEOTIDE SEQUENCE</scope>
    <source>
        <strain evidence="4">London</strain>
    </source>
</reference>
<feature type="chain" id="PRO_5007729099" evidence="2">
    <location>
        <begin position="18"/>
        <end position="437"/>
    </location>
</feature>
<dbReference type="EMBL" id="CAEY01001104">
    <property type="status" value="NOT_ANNOTATED_CDS"/>
    <property type="molecule type" value="Genomic_DNA"/>
</dbReference>
<protein>
    <submittedName>
        <fullName evidence="3">Uncharacterized protein</fullName>
    </submittedName>
</protein>
<dbReference type="Proteomes" id="UP000015104">
    <property type="component" value="Unassembled WGS sequence"/>
</dbReference>
<evidence type="ECO:0000313" key="4">
    <source>
        <dbReference type="Proteomes" id="UP000015104"/>
    </source>
</evidence>
<organism evidence="3 4">
    <name type="scientific">Tetranychus urticae</name>
    <name type="common">Two-spotted spider mite</name>
    <dbReference type="NCBI Taxonomy" id="32264"/>
    <lineage>
        <taxon>Eukaryota</taxon>
        <taxon>Metazoa</taxon>
        <taxon>Ecdysozoa</taxon>
        <taxon>Arthropoda</taxon>
        <taxon>Chelicerata</taxon>
        <taxon>Arachnida</taxon>
        <taxon>Acari</taxon>
        <taxon>Acariformes</taxon>
        <taxon>Trombidiformes</taxon>
        <taxon>Prostigmata</taxon>
        <taxon>Eleutherengona</taxon>
        <taxon>Raphignathae</taxon>
        <taxon>Tetranychoidea</taxon>
        <taxon>Tetranychidae</taxon>
        <taxon>Tetranychus</taxon>
    </lineage>
</organism>